<sequence>MERSALADEYGEPSLEKITNGFIVQLFKNSSKSPTEAATSLIRWLGIAEEIMPAVRAKILRCFKRASSLRGTSLVTFSNELFELPTKDVPAPETLQDLSNLPDPQNSPPPRATTPPLVFTENSHRSTPQKNLNLLEHNIIQKERQLRALQNKFDTLRAKVKNQTKFNSQYAVPNVKKREERNNEMKVQLRAERNIYKRKAARLEEENLRLKQGLRQANEINRMIERKVGRQKNKIKTLRSMTKKQFQLRKRREPKCTTDCLEICPEQEERKVVKAKHGGEYNESVRLCVMELAGLEVATGNMASVMRTVVEACDVTFDQLPSRAACQRIIDEGHVLAKSFLREKVMKRCQSFGLHKDGTQRKKVKILDTSIRTESGESFCLGWSSVASETGEAIAEGAKDKLGELAGTAVDEEEWMKEMLDKLAYFMNDRAANEKKSNRLLEEWRAECLESCSEEEIKKVHHLYCSAHVLLAFHSYSLKELSKLKEYESGMYKHPVTTMLCDASYIFGPVGDHRGVRMQWEAFCMGKGIKSTIQNYKDNRFNGLFETAAQVYHHLEDFLTILSTLKSKNAKQTRLEIALKNPKLVKLIECLGLFFHKVTGPFWTIVVSPKANFENLRPVFQNLTKALEKCTEDPAIFFQKETFAFMKDLTSSAATKQNLSQTLQPQQKEIIEAIARGILNALKVQLADFLEDGVYGTFESVKDLPQMPVTNLVCERHFGHLDASQKRRPHSSLHHHSSVMLLKQTSQHMKRWLKNLPKEKREALLKTSRDQGSLLRAKHRQQDREAIMGCLPTLKLCTTVPDLGLLKQGQLVAVACEDTWYPAAVVEESTGHMKVKVKFATLGKGLRVFSWPIGKAHEISRKSILEKDLESRIVSRGGGRSWLVENVVEIQEKFEGI</sequence>
<dbReference type="PANTHER" id="PTHR11046:SF29">
    <property type="match status" value="1"/>
</dbReference>
<evidence type="ECO:0000256" key="2">
    <source>
        <dbReference type="SAM" id="Coils"/>
    </source>
</evidence>
<organism evidence="4 5">
    <name type="scientific">Elysia marginata</name>
    <dbReference type="NCBI Taxonomy" id="1093978"/>
    <lineage>
        <taxon>Eukaryota</taxon>
        <taxon>Metazoa</taxon>
        <taxon>Spiralia</taxon>
        <taxon>Lophotrochozoa</taxon>
        <taxon>Mollusca</taxon>
        <taxon>Gastropoda</taxon>
        <taxon>Heterobranchia</taxon>
        <taxon>Euthyneura</taxon>
        <taxon>Panpulmonata</taxon>
        <taxon>Sacoglossa</taxon>
        <taxon>Placobranchoidea</taxon>
        <taxon>Plakobranchidae</taxon>
        <taxon>Elysia</taxon>
    </lineage>
</organism>
<keyword evidence="1" id="KW-0378">Hydrolase</keyword>
<feature type="coiled-coil region" evidence="2">
    <location>
        <begin position="186"/>
        <end position="220"/>
    </location>
</feature>
<dbReference type="EMBL" id="BMAT01007248">
    <property type="protein sequence ID" value="GFR60822.1"/>
    <property type="molecule type" value="Genomic_DNA"/>
</dbReference>
<gene>
    <name evidence="4" type="ORF">ElyMa_003541400</name>
</gene>
<dbReference type="Proteomes" id="UP000762676">
    <property type="component" value="Unassembled WGS sequence"/>
</dbReference>
<accession>A0AAV4EII9</accession>
<keyword evidence="5" id="KW-1185">Reference proteome</keyword>
<dbReference type="InterPro" id="IPR022894">
    <property type="entry name" value="Oligoribonuclease"/>
</dbReference>
<keyword evidence="1" id="KW-0540">Nuclease</keyword>
<feature type="coiled-coil region" evidence="2">
    <location>
        <begin position="132"/>
        <end position="159"/>
    </location>
</feature>
<dbReference type="AlphaFoldDB" id="A0AAV4EII9"/>
<evidence type="ECO:0000256" key="1">
    <source>
        <dbReference type="ARBA" id="ARBA00022722"/>
    </source>
</evidence>
<keyword evidence="2" id="KW-0175">Coiled coil</keyword>
<feature type="region of interest" description="Disordered" evidence="3">
    <location>
        <begin position="92"/>
        <end position="128"/>
    </location>
</feature>
<evidence type="ECO:0000313" key="4">
    <source>
        <dbReference type="EMBL" id="GFR60822.1"/>
    </source>
</evidence>
<reference evidence="4 5" key="1">
    <citation type="journal article" date="2021" name="Elife">
        <title>Chloroplast acquisition without the gene transfer in kleptoplastic sea slugs, Plakobranchus ocellatus.</title>
        <authorList>
            <person name="Maeda T."/>
            <person name="Takahashi S."/>
            <person name="Yoshida T."/>
            <person name="Shimamura S."/>
            <person name="Takaki Y."/>
            <person name="Nagai Y."/>
            <person name="Toyoda A."/>
            <person name="Suzuki Y."/>
            <person name="Arimoto A."/>
            <person name="Ishii H."/>
            <person name="Satoh N."/>
            <person name="Nishiyama T."/>
            <person name="Hasebe M."/>
            <person name="Maruyama T."/>
            <person name="Minagawa J."/>
            <person name="Obokata J."/>
            <person name="Shigenobu S."/>
        </authorList>
    </citation>
    <scope>NUCLEOTIDE SEQUENCE [LARGE SCALE GENOMIC DNA]</scope>
</reference>
<comment type="caution">
    <text evidence="4">The sequence shown here is derived from an EMBL/GenBank/DDBJ whole genome shotgun (WGS) entry which is preliminary data.</text>
</comment>
<proteinExistence type="predicted"/>
<dbReference type="GO" id="GO:0000175">
    <property type="term" value="F:3'-5'-RNA exonuclease activity"/>
    <property type="evidence" value="ECO:0007669"/>
    <property type="project" value="InterPro"/>
</dbReference>
<evidence type="ECO:0000256" key="3">
    <source>
        <dbReference type="SAM" id="MobiDB-lite"/>
    </source>
</evidence>
<name>A0AAV4EII9_9GAST</name>
<protein>
    <submittedName>
        <fullName evidence="4">Uncharacterized protein</fullName>
    </submittedName>
</protein>
<dbReference type="PANTHER" id="PTHR11046">
    <property type="entry name" value="OLIGORIBONUCLEASE, MITOCHONDRIAL"/>
    <property type="match status" value="1"/>
</dbReference>
<evidence type="ECO:0000313" key="5">
    <source>
        <dbReference type="Proteomes" id="UP000762676"/>
    </source>
</evidence>